<name>A0A6I4W270_9BACL</name>
<proteinExistence type="predicted"/>
<comment type="caution">
    <text evidence="1">The sequence shown here is derived from an EMBL/GenBank/DDBJ whole genome shotgun (WGS) entry which is preliminary data.</text>
</comment>
<sequence length="75" mass="8660">MTTSSYQANPVCPTVKIGFFVASSNIDRQLGVSQYCLAVSIRIAFDVQNDWFAQPYTNLFFHEQLEAFHQRNKRL</sequence>
<evidence type="ECO:0000313" key="2">
    <source>
        <dbReference type="Proteomes" id="UP000430692"/>
    </source>
</evidence>
<gene>
    <name evidence="1" type="ORF">GSM42_14345</name>
</gene>
<dbReference type="EMBL" id="WUUL01000010">
    <property type="protein sequence ID" value="MXQ54874.1"/>
    <property type="molecule type" value="Genomic_DNA"/>
</dbReference>
<dbReference type="RefSeq" id="WP_160802229.1">
    <property type="nucleotide sequence ID" value="NZ_WUUL01000010.1"/>
</dbReference>
<organism evidence="1 2">
    <name type="scientific">Shimazuella alba</name>
    <dbReference type="NCBI Taxonomy" id="2690964"/>
    <lineage>
        <taxon>Bacteria</taxon>
        <taxon>Bacillati</taxon>
        <taxon>Bacillota</taxon>
        <taxon>Bacilli</taxon>
        <taxon>Bacillales</taxon>
        <taxon>Thermoactinomycetaceae</taxon>
        <taxon>Shimazuella</taxon>
    </lineage>
</organism>
<evidence type="ECO:0000313" key="1">
    <source>
        <dbReference type="EMBL" id="MXQ54874.1"/>
    </source>
</evidence>
<protein>
    <submittedName>
        <fullName evidence="1">Uncharacterized protein</fullName>
    </submittedName>
</protein>
<keyword evidence="2" id="KW-1185">Reference proteome</keyword>
<dbReference type="AlphaFoldDB" id="A0A6I4W270"/>
<dbReference type="Proteomes" id="UP000430692">
    <property type="component" value="Unassembled WGS sequence"/>
</dbReference>
<accession>A0A6I4W270</accession>
<reference evidence="1 2" key="1">
    <citation type="submission" date="2019-12" db="EMBL/GenBank/DDBJ databases">
        <title>Whole-genome analyses of novel actinobacteria.</title>
        <authorList>
            <person name="Sahin N."/>
            <person name="Saygin H."/>
        </authorList>
    </citation>
    <scope>NUCLEOTIDE SEQUENCE [LARGE SCALE GENOMIC DNA]</scope>
    <source>
        <strain evidence="1 2">KC615</strain>
    </source>
</reference>